<feature type="compositionally biased region" description="Low complexity" evidence="1">
    <location>
        <begin position="163"/>
        <end position="181"/>
    </location>
</feature>
<evidence type="ECO:0000313" key="5">
    <source>
        <dbReference type="Proteomes" id="UP001596972"/>
    </source>
</evidence>
<evidence type="ECO:0000313" key="4">
    <source>
        <dbReference type="EMBL" id="MFD0905109.1"/>
    </source>
</evidence>
<feature type="compositionally biased region" description="Low complexity" evidence="1">
    <location>
        <begin position="30"/>
        <end position="40"/>
    </location>
</feature>
<dbReference type="EMBL" id="JBHTJA010000116">
    <property type="protein sequence ID" value="MFD0905109.1"/>
    <property type="molecule type" value="Genomic_DNA"/>
</dbReference>
<feature type="compositionally biased region" description="Low complexity" evidence="1">
    <location>
        <begin position="191"/>
        <end position="218"/>
    </location>
</feature>
<feature type="compositionally biased region" description="Low complexity" evidence="1">
    <location>
        <begin position="56"/>
        <end position="80"/>
    </location>
</feature>
<evidence type="ECO:0000259" key="3">
    <source>
        <dbReference type="PROSITE" id="PS51173"/>
    </source>
</evidence>
<feature type="domain" description="CBM2" evidence="3">
    <location>
        <begin position="208"/>
        <end position="321"/>
    </location>
</feature>
<organism evidence="4 5">
    <name type="scientific">Actinomadura sediminis</name>
    <dbReference type="NCBI Taxonomy" id="1038904"/>
    <lineage>
        <taxon>Bacteria</taxon>
        <taxon>Bacillati</taxon>
        <taxon>Actinomycetota</taxon>
        <taxon>Actinomycetes</taxon>
        <taxon>Streptosporangiales</taxon>
        <taxon>Thermomonosporaceae</taxon>
        <taxon>Actinomadura</taxon>
    </lineage>
</organism>
<dbReference type="RefSeq" id="WP_378305672.1">
    <property type="nucleotide sequence ID" value="NZ_JBHTJA010000116.1"/>
</dbReference>
<comment type="caution">
    <text evidence="4">The sequence shown here is derived from an EMBL/GenBank/DDBJ whole genome shotgun (WGS) entry which is preliminary data.</text>
</comment>
<keyword evidence="2" id="KW-0472">Membrane</keyword>
<dbReference type="Pfam" id="PF00553">
    <property type="entry name" value="CBM_2"/>
    <property type="match status" value="1"/>
</dbReference>
<accession>A0ABW3EZY5</accession>
<proteinExistence type="predicted"/>
<gene>
    <name evidence="4" type="ORF">ACFQ11_32365</name>
</gene>
<dbReference type="InterPro" id="IPR008965">
    <property type="entry name" value="CBM2/CBM3_carb-bd_dom_sf"/>
</dbReference>
<name>A0ABW3EZY5_9ACTN</name>
<sequence>MSGDPTPRPERRYLPPDHAATTEFAAPGTDSNAADPNATDPDPPDAPADVREEPADAPGDTAPTAPAPGDTAPGDTAPDGRGPREPEDVRVAPLHAPPAGRGRSGGTAELAGPSPTPPGPHAPPVRGRGGKVRGPAFALGTGVLVVAVALGAVFALGGDGEPADAPEATPTATPTATSTAGTPGGTGGGAAPAPTTGPSTTGPSTAVPEAPAAGAEPPLRGDGVAYRVVEDGPGYYEGSFVVTNRTGRPLTSWRLSFLAPGSDVRNAWGGRLVRGGERAVIENTPGAAAVPPMGTVTVRFGAAGEPAPPAECVVNGAGCGL</sequence>
<protein>
    <submittedName>
        <fullName evidence="4">Cellulose binding domain-containing protein</fullName>
    </submittedName>
</protein>
<feature type="region of interest" description="Disordered" evidence="1">
    <location>
        <begin position="161"/>
        <end position="220"/>
    </location>
</feature>
<dbReference type="SUPFAM" id="SSF49384">
    <property type="entry name" value="Carbohydrate-binding domain"/>
    <property type="match status" value="1"/>
</dbReference>
<evidence type="ECO:0000256" key="1">
    <source>
        <dbReference type="SAM" id="MobiDB-lite"/>
    </source>
</evidence>
<feature type="compositionally biased region" description="Pro residues" evidence="1">
    <location>
        <begin position="114"/>
        <end position="123"/>
    </location>
</feature>
<feature type="compositionally biased region" description="Basic and acidic residues" evidence="1">
    <location>
        <begin position="81"/>
        <end position="90"/>
    </location>
</feature>
<reference evidence="5" key="1">
    <citation type="journal article" date="2019" name="Int. J. Syst. Evol. Microbiol.">
        <title>The Global Catalogue of Microorganisms (GCM) 10K type strain sequencing project: providing services to taxonomists for standard genome sequencing and annotation.</title>
        <authorList>
            <consortium name="The Broad Institute Genomics Platform"/>
            <consortium name="The Broad Institute Genome Sequencing Center for Infectious Disease"/>
            <person name="Wu L."/>
            <person name="Ma J."/>
        </authorList>
    </citation>
    <scope>NUCLEOTIDE SEQUENCE [LARGE SCALE GENOMIC DNA]</scope>
    <source>
        <strain evidence="5">JCM 31202</strain>
    </source>
</reference>
<dbReference type="Gene3D" id="2.60.40.290">
    <property type="match status" value="1"/>
</dbReference>
<dbReference type="InterPro" id="IPR012291">
    <property type="entry name" value="CBM2_carb-bd_dom_sf"/>
</dbReference>
<dbReference type="Proteomes" id="UP001596972">
    <property type="component" value="Unassembled WGS sequence"/>
</dbReference>
<evidence type="ECO:0000256" key="2">
    <source>
        <dbReference type="SAM" id="Phobius"/>
    </source>
</evidence>
<dbReference type="InterPro" id="IPR001919">
    <property type="entry name" value="CBD2"/>
</dbReference>
<keyword evidence="2" id="KW-1133">Transmembrane helix</keyword>
<feature type="transmembrane region" description="Helical" evidence="2">
    <location>
        <begin position="136"/>
        <end position="157"/>
    </location>
</feature>
<dbReference type="PROSITE" id="PS51173">
    <property type="entry name" value="CBM2"/>
    <property type="match status" value="1"/>
</dbReference>
<keyword evidence="2" id="KW-0812">Transmembrane</keyword>
<dbReference type="SMART" id="SM00637">
    <property type="entry name" value="CBD_II"/>
    <property type="match status" value="1"/>
</dbReference>
<feature type="region of interest" description="Disordered" evidence="1">
    <location>
        <begin position="1"/>
        <end position="129"/>
    </location>
</feature>
<keyword evidence="5" id="KW-1185">Reference proteome</keyword>